<dbReference type="CDD" id="cd00371">
    <property type="entry name" value="HMA"/>
    <property type="match status" value="2"/>
</dbReference>
<dbReference type="PANTHER" id="PTHR22814">
    <property type="entry name" value="COPPER TRANSPORT PROTEIN ATOX1-RELATED"/>
    <property type="match status" value="1"/>
</dbReference>
<dbReference type="EMBL" id="JBHLWB010000009">
    <property type="protein sequence ID" value="MFC0309751.1"/>
    <property type="molecule type" value="Genomic_DNA"/>
</dbReference>
<name>A0ABV6H339_9PAST</name>
<organism evidence="3 4">
    <name type="scientific">Gallibacterium trehalosifermentans</name>
    <dbReference type="NCBI Taxonomy" id="516935"/>
    <lineage>
        <taxon>Bacteria</taxon>
        <taxon>Pseudomonadati</taxon>
        <taxon>Pseudomonadota</taxon>
        <taxon>Gammaproteobacteria</taxon>
        <taxon>Pasteurellales</taxon>
        <taxon>Pasteurellaceae</taxon>
        <taxon>Gallibacterium</taxon>
    </lineage>
</organism>
<feature type="domain" description="HMA" evidence="2">
    <location>
        <begin position="67"/>
        <end position="128"/>
    </location>
</feature>
<keyword evidence="1" id="KW-0479">Metal-binding</keyword>
<dbReference type="InterPro" id="IPR017969">
    <property type="entry name" value="Heavy-metal-associated_CS"/>
</dbReference>
<sequence length="128" mass="13769">MMILLKLADLSCQHCVKNVTKALSALPKVEQVKVSLHYARIVGDVTAEQAMQTVEQAGYQAEIATAPAHTLELSGLNCQHCIKSVRATLENLPDVVYTDVDLTSAKIYGDASIEQAIQAIEQAGFAAK</sequence>
<feature type="domain" description="HMA" evidence="2">
    <location>
        <begin position="1"/>
        <end position="62"/>
    </location>
</feature>
<dbReference type="Gene3D" id="3.30.70.100">
    <property type="match status" value="2"/>
</dbReference>
<proteinExistence type="predicted"/>
<gene>
    <name evidence="3" type="ORF">ACFFHK_08555</name>
</gene>
<dbReference type="Proteomes" id="UP001589767">
    <property type="component" value="Unassembled WGS sequence"/>
</dbReference>
<evidence type="ECO:0000313" key="4">
    <source>
        <dbReference type="Proteomes" id="UP001589767"/>
    </source>
</evidence>
<comment type="caution">
    <text evidence="3">The sequence shown here is derived from an EMBL/GenBank/DDBJ whole genome shotgun (WGS) entry which is preliminary data.</text>
</comment>
<dbReference type="Pfam" id="PF00403">
    <property type="entry name" value="HMA"/>
    <property type="match status" value="2"/>
</dbReference>
<reference evidence="3 4" key="1">
    <citation type="submission" date="2024-09" db="EMBL/GenBank/DDBJ databases">
        <authorList>
            <person name="Sun Q."/>
            <person name="Mori K."/>
        </authorList>
    </citation>
    <scope>NUCLEOTIDE SEQUENCE [LARGE SCALE GENOMIC DNA]</scope>
    <source>
        <strain evidence="3 4">CCM 7539</strain>
    </source>
</reference>
<dbReference type="SUPFAM" id="SSF55008">
    <property type="entry name" value="HMA, heavy metal-associated domain"/>
    <property type="match status" value="2"/>
</dbReference>
<dbReference type="InterPro" id="IPR036163">
    <property type="entry name" value="HMA_dom_sf"/>
</dbReference>
<accession>A0ABV6H339</accession>
<dbReference type="PANTHER" id="PTHR22814:SF287">
    <property type="entry name" value="COPPER TRANSPORT PROTEIN ATX1"/>
    <property type="match status" value="1"/>
</dbReference>
<dbReference type="PROSITE" id="PS01047">
    <property type="entry name" value="HMA_1"/>
    <property type="match status" value="2"/>
</dbReference>
<dbReference type="InterPro" id="IPR006121">
    <property type="entry name" value="HMA_dom"/>
</dbReference>
<dbReference type="RefSeq" id="WP_382371477.1">
    <property type="nucleotide sequence ID" value="NZ_JBHLWB010000009.1"/>
</dbReference>
<protein>
    <submittedName>
        <fullName evidence="3">Cation transporter</fullName>
    </submittedName>
</protein>
<evidence type="ECO:0000313" key="3">
    <source>
        <dbReference type="EMBL" id="MFC0309751.1"/>
    </source>
</evidence>
<evidence type="ECO:0000259" key="2">
    <source>
        <dbReference type="PROSITE" id="PS50846"/>
    </source>
</evidence>
<evidence type="ECO:0000256" key="1">
    <source>
        <dbReference type="ARBA" id="ARBA00022723"/>
    </source>
</evidence>
<dbReference type="PROSITE" id="PS50846">
    <property type="entry name" value="HMA_2"/>
    <property type="match status" value="2"/>
</dbReference>
<keyword evidence="4" id="KW-1185">Reference proteome</keyword>